<dbReference type="EMBL" id="CAFBMF010000014">
    <property type="protein sequence ID" value="CAB4891163.1"/>
    <property type="molecule type" value="Genomic_DNA"/>
</dbReference>
<evidence type="ECO:0000256" key="2">
    <source>
        <dbReference type="ARBA" id="ARBA00013253"/>
    </source>
</evidence>
<evidence type="ECO:0000313" key="11">
    <source>
        <dbReference type="EMBL" id="CAB4802307.1"/>
    </source>
</evidence>
<evidence type="ECO:0000259" key="8">
    <source>
        <dbReference type="PROSITE" id="PS00794"/>
    </source>
</evidence>
<organism evidence="13">
    <name type="scientific">freshwater metagenome</name>
    <dbReference type="NCBI Taxonomy" id="449393"/>
    <lineage>
        <taxon>unclassified sequences</taxon>
        <taxon>metagenomes</taxon>
        <taxon>ecological metagenomes</taxon>
    </lineage>
</organism>
<evidence type="ECO:0000256" key="4">
    <source>
        <dbReference type="ARBA" id="ARBA00022741"/>
    </source>
</evidence>
<reference evidence="13" key="1">
    <citation type="submission" date="2020-05" db="EMBL/GenBank/DDBJ databases">
        <authorList>
            <person name="Chiriac C."/>
            <person name="Salcher M."/>
            <person name="Ghai R."/>
            <person name="Kavagutti S V."/>
        </authorList>
    </citation>
    <scope>NUCLEOTIDE SEQUENCE</scope>
</reference>
<dbReference type="GO" id="GO:0005524">
    <property type="term" value="F:ATP binding"/>
    <property type="evidence" value="ECO:0007669"/>
    <property type="project" value="UniProtKB-KW"/>
</dbReference>
<evidence type="ECO:0000313" key="14">
    <source>
        <dbReference type="EMBL" id="CAB5033865.1"/>
    </source>
</evidence>
<evidence type="ECO:0000256" key="5">
    <source>
        <dbReference type="ARBA" id="ARBA00022777"/>
    </source>
</evidence>
<evidence type="ECO:0000313" key="9">
    <source>
        <dbReference type="EMBL" id="CAB4712459.1"/>
    </source>
</evidence>
<comment type="pathway">
    <text evidence="1">Cofactor biosynthesis; tetrahydrofolate biosynthesis; 2-amino-4-hydroxy-6-hydroxymethyl-7,8-dihydropteridine diphosphate from 7,8-dihydroneopterin triphosphate: step 4/4.</text>
</comment>
<dbReference type="CDD" id="cd00483">
    <property type="entry name" value="HPPK"/>
    <property type="match status" value="1"/>
</dbReference>
<evidence type="ECO:0000313" key="12">
    <source>
        <dbReference type="EMBL" id="CAB4855859.1"/>
    </source>
</evidence>
<sequence length="159" mass="17664">MHEAIIALGSNLGDRVQSLNDAIEQFGVHVLKQSQVFETDPVGGPENQGAYLNMVVALETELDPYALMRWLHRIEAEAGRVREIHWGPRTLDLDLLFYDAVSIAGGELTVPHPRYAERRFVLAPLQEVAPERCPKNWDATLPPDAVHPRGALAHLTSSL</sequence>
<keyword evidence="4" id="KW-0547">Nucleotide-binding</keyword>
<accession>A0A6J7FHS1</accession>
<dbReference type="GO" id="GO:0046656">
    <property type="term" value="P:folic acid biosynthetic process"/>
    <property type="evidence" value="ECO:0007669"/>
    <property type="project" value="UniProtKB-KW"/>
</dbReference>
<dbReference type="PROSITE" id="PS00794">
    <property type="entry name" value="HPPK"/>
    <property type="match status" value="1"/>
</dbReference>
<dbReference type="NCBIfam" id="TIGR01498">
    <property type="entry name" value="folK"/>
    <property type="match status" value="1"/>
</dbReference>
<dbReference type="AlphaFoldDB" id="A0A6J7FHS1"/>
<evidence type="ECO:0000256" key="3">
    <source>
        <dbReference type="ARBA" id="ARBA00022679"/>
    </source>
</evidence>
<dbReference type="GO" id="GO:0046654">
    <property type="term" value="P:tetrahydrofolate biosynthetic process"/>
    <property type="evidence" value="ECO:0007669"/>
    <property type="project" value="UniProtKB-UniPathway"/>
</dbReference>
<proteinExistence type="predicted"/>
<keyword evidence="7" id="KW-0289">Folate biosynthesis</keyword>
<keyword evidence="6" id="KW-0067">ATP-binding</keyword>
<dbReference type="InterPro" id="IPR035907">
    <property type="entry name" value="Hppk_sf"/>
</dbReference>
<dbReference type="EMBL" id="CAFAAL010000050">
    <property type="protein sequence ID" value="CAB4802307.1"/>
    <property type="molecule type" value="Genomic_DNA"/>
</dbReference>
<dbReference type="Gene3D" id="3.30.70.560">
    <property type="entry name" value="7,8-Dihydro-6-hydroxymethylpterin-pyrophosphokinase HPPK"/>
    <property type="match status" value="1"/>
</dbReference>
<keyword evidence="5" id="KW-0418">Kinase</keyword>
<dbReference type="GO" id="GO:0016301">
    <property type="term" value="F:kinase activity"/>
    <property type="evidence" value="ECO:0007669"/>
    <property type="project" value="UniProtKB-KW"/>
</dbReference>
<dbReference type="EMBL" id="CAFBPS010000107">
    <property type="protein sequence ID" value="CAB5033865.1"/>
    <property type="molecule type" value="Genomic_DNA"/>
</dbReference>
<dbReference type="EC" id="2.7.6.3" evidence="2"/>
<dbReference type="PANTHER" id="PTHR43071">
    <property type="entry name" value="2-AMINO-4-HYDROXY-6-HYDROXYMETHYLDIHYDROPTERIDINE PYROPHOSPHOKINASE"/>
    <property type="match status" value="1"/>
</dbReference>
<name>A0A6J7FHS1_9ZZZZ</name>
<dbReference type="SUPFAM" id="SSF55083">
    <property type="entry name" value="6-hydroxymethyl-7,8-dihydropterin pyrophosphokinase, HPPK"/>
    <property type="match status" value="1"/>
</dbReference>
<evidence type="ECO:0000256" key="6">
    <source>
        <dbReference type="ARBA" id="ARBA00022840"/>
    </source>
</evidence>
<evidence type="ECO:0000313" key="10">
    <source>
        <dbReference type="EMBL" id="CAB4761083.1"/>
    </source>
</evidence>
<dbReference type="EMBL" id="CAFBLJ010000003">
    <property type="protein sequence ID" value="CAB4855859.1"/>
    <property type="molecule type" value="Genomic_DNA"/>
</dbReference>
<evidence type="ECO:0000256" key="7">
    <source>
        <dbReference type="ARBA" id="ARBA00022909"/>
    </source>
</evidence>
<evidence type="ECO:0000256" key="1">
    <source>
        <dbReference type="ARBA" id="ARBA00005051"/>
    </source>
</evidence>
<dbReference type="GO" id="GO:0003848">
    <property type="term" value="F:2-amino-4-hydroxy-6-hydroxymethyldihydropteridine diphosphokinase activity"/>
    <property type="evidence" value="ECO:0007669"/>
    <property type="project" value="UniProtKB-EC"/>
</dbReference>
<dbReference type="InterPro" id="IPR000550">
    <property type="entry name" value="Hppk"/>
</dbReference>
<dbReference type="UniPathway" id="UPA00077">
    <property type="reaction ID" value="UER00155"/>
</dbReference>
<dbReference type="EMBL" id="CAEZYH010000011">
    <property type="protein sequence ID" value="CAB4712459.1"/>
    <property type="molecule type" value="Genomic_DNA"/>
</dbReference>
<keyword evidence="3" id="KW-0808">Transferase</keyword>
<dbReference type="PANTHER" id="PTHR43071:SF1">
    <property type="entry name" value="2-AMINO-4-HYDROXY-6-HYDROXYMETHYLDIHYDROPTERIDINE PYROPHOSPHOKINASE"/>
    <property type="match status" value="1"/>
</dbReference>
<dbReference type="Pfam" id="PF01288">
    <property type="entry name" value="HPPK"/>
    <property type="match status" value="1"/>
</dbReference>
<protein>
    <recommendedName>
        <fullName evidence="2">2-amino-4-hydroxy-6-hydroxymethyldihydropteridine diphosphokinase</fullName>
        <ecNumber evidence="2">2.7.6.3</ecNumber>
    </recommendedName>
</protein>
<evidence type="ECO:0000313" key="13">
    <source>
        <dbReference type="EMBL" id="CAB4891163.1"/>
    </source>
</evidence>
<dbReference type="EMBL" id="CAEZZP010000003">
    <property type="protein sequence ID" value="CAB4761083.1"/>
    <property type="molecule type" value="Genomic_DNA"/>
</dbReference>
<feature type="domain" description="7,8-dihydro-6-hydroxymethylpterin-pyrophosphokinase" evidence="8">
    <location>
        <begin position="85"/>
        <end position="96"/>
    </location>
</feature>
<gene>
    <name evidence="9" type="ORF">UFOPK2658_00488</name>
    <name evidence="10" type="ORF">UFOPK2880_00110</name>
    <name evidence="11" type="ORF">UFOPK3004_00744</name>
    <name evidence="12" type="ORF">UFOPK3304_00117</name>
    <name evidence="13" type="ORF">UFOPK3494_00368</name>
    <name evidence="14" type="ORF">UFOPK4134_01283</name>
</gene>